<dbReference type="Proteomes" id="UP001168146">
    <property type="component" value="Unassembled WGS sequence"/>
</dbReference>
<feature type="region of interest" description="Disordered" evidence="7">
    <location>
        <begin position="366"/>
        <end position="447"/>
    </location>
</feature>
<evidence type="ECO:0008006" key="10">
    <source>
        <dbReference type="Google" id="ProtNLM"/>
    </source>
</evidence>
<keyword evidence="4" id="KW-0805">Transcription regulation</keyword>
<dbReference type="SMART" id="SM00320">
    <property type="entry name" value="WD40"/>
    <property type="match status" value="3"/>
</dbReference>
<keyword evidence="3" id="KW-0677">Repeat</keyword>
<evidence type="ECO:0000256" key="2">
    <source>
        <dbReference type="ARBA" id="ARBA00022574"/>
    </source>
</evidence>
<evidence type="ECO:0000256" key="5">
    <source>
        <dbReference type="ARBA" id="ARBA00023163"/>
    </source>
</evidence>
<dbReference type="InterPro" id="IPR051243">
    <property type="entry name" value="PcG_WD-repeat"/>
</dbReference>
<dbReference type="PROSITE" id="PS00678">
    <property type="entry name" value="WD_REPEATS_1"/>
    <property type="match status" value="1"/>
</dbReference>
<comment type="caution">
    <text evidence="8">The sequence shown here is derived from an EMBL/GenBank/DDBJ whole genome shotgun (WGS) entry which is preliminary data.</text>
</comment>
<dbReference type="PROSITE" id="PS50082">
    <property type="entry name" value="WD_REPEATS_2"/>
    <property type="match status" value="2"/>
</dbReference>
<feature type="region of interest" description="Disordered" evidence="7">
    <location>
        <begin position="285"/>
        <end position="306"/>
    </location>
</feature>
<feature type="compositionally biased region" description="Gly residues" evidence="7">
    <location>
        <begin position="415"/>
        <end position="427"/>
    </location>
</feature>
<accession>A0AAN6FW35</accession>
<feature type="compositionally biased region" description="Polar residues" evidence="7">
    <location>
        <begin position="432"/>
        <end position="443"/>
    </location>
</feature>
<keyword evidence="5" id="KW-0804">Transcription</keyword>
<dbReference type="AlphaFoldDB" id="A0AAN6FW35"/>
<evidence type="ECO:0000256" key="3">
    <source>
        <dbReference type="ARBA" id="ARBA00022737"/>
    </source>
</evidence>
<proteinExistence type="inferred from homology"/>
<name>A0AAN6FW35_9PEZI</name>
<evidence type="ECO:0000256" key="1">
    <source>
        <dbReference type="ARBA" id="ARBA00008075"/>
    </source>
</evidence>
<feature type="repeat" description="WD" evidence="6">
    <location>
        <begin position="168"/>
        <end position="209"/>
    </location>
</feature>
<organism evidence="8 9">
    <name type="scientific">Friedmanniomyces endolithicus</name>
    <dbReference type="NCBI Taxonomy" id="329885"/>
    <lineage>
        <taxon>Eukaryota</taxon>
        <taxon>Fungi</taxon>
        <taxon>Dikarya</taxon>
        <taxon>Ascomycota</taxon>
        <taxon>Pezizomycotina</taxon>
        <taxon>Dothideomycetes</taxon>
        <taxon>Dothideomycetidae</taxon>
        <taxon>Mycosphaerellales</taxon>
        <taxon>Teratosphaeriaceae</taxon>
        <taxon>Friedmanniomyces</taxon>
    </lineage>
</organism>
<evidence type="ECO:0000256" key="4">
    <source>
        <dbReference type="ARBA" id="ARBA00023015"/>
    </source>
</evidence>
<reference evidence="8" key="1">
    <citation type="submission" date="2021-12" db="EMBL/GenBank/DDBJ databases">
        <title>Black yeast isolated from Biological Soil Crust.</title>
        <authorList>
            <person name="Kurbessoian T."/>
        </authorList>
    </citation>
    <scope>NUCLEOTIDE SEQUENCE</scope>
    <source>
        <strain evidence="8">CCFEE 5208</strain>
    </source>
</reference>
<gene>
    <name evidence="8" type="ORF">LTR82_004823</name>
</gene>
<dbReference type="Pfam" id="PF00400">
    <property type="entry name" value="WD40"/>
    <property type="match status" value="2"/>
</dbReference>
<sequence>MPSVTSLSGRFPTLCSCTKLVDGQALYDVKFYPYPTTDDEPVFAVTGSSHLFICRPKLVADPPFEVLRWFQLDSGVHSFNSLAWARDPVSGEPLVCVAGEKPKQIQIFNIESGKHVRSLVGHGAAINDLAISPTSSSLLASASADYTIRLWNLEPACKDQPCVTIFAGEGHRQHVLSAQFHPNGKWIVTAGLDTAIAVWAVPSNEALAKHRAHKDGSHPAPLTVYYPHFHSTEVHANYIDTAVFYGDLILSRSAKGQYEDLARTTTKVKIVPNEILLWKIDGFDSDDDPPTEPPIPTPGVWTRSSFPHDPRSRGFQRLMTFDMPNTSRFYLRFGLLHQPGVPPILAMGNEESRFLFWDLQKLEEGYDPNEESEVDLEAPGVKAPRQRKKGKAAEARQQVNESNLGRLGQLRRGESVGGGVSSEGGSGRTPDRSLTTPTTSASNVPPERKYDLGDSFMPLKPHHSVLASTTLSLKKHFATAQIAWSPDGGRWMVGVGDSGMMCVFYRSVERKVGRE</sequence>
<evidence type="ECO:0000256" key="7">
    <source>
        <dbReference type="SAM" id="MobiDB-lite"/>
    </source>
</evidence>
<feature type="compositionally biased region" description="Acidic residues" evidence="7">
    <location>
        <begin position="366"/>
        <end position="376"/>
    </location>
</feature>
<dbReference type="PANTHER" id="PTHR10253">
    <property type="entry name" value="POLYCOMB PROTEIN"/>
    <property type="match status" value="1"/>
</dbReference>
<dbReference type="InterPro" id="IPR019775">
    <property type="entry name" value="WD40_repeat_CS"/>
</dbReference>
<evidence type="ECO:0000256" key="6">
    <source>
        <dbReference type="PROSITE-ProRule" id="PRU00221"/>
    </source>
</evidence>
<dbReference type="PROSITE" id="PS50294">
    <property type="entry name" value="WD_REPEATS_REGION"/>
    <property type="match status" value="2"/>
</dbReference>
<evidence type="ECO:0000313" key="8">
    <source>
        <dbReference type="EMBL" id="KAK0324384.1"/>
    </source>
</evidence>
<evidence type="ECO:0000313" key="9">
    <source>
        <dbReference type="Proteomes" id="UP001168146"/>
    </source>
</evidence>
<dbReference type="Gene3D" id="2.130.10.10">
    <property type="entry name" value="YVTN repeat-like/Quinoprotein amine dehydrogenase"/>
    <property type="match status" value="1"/>
</dbReference>
<keyword evidence="2 6" id="KW-0853">WD repeat</keyword>
<dbReference type="InterPro" id="IPR036322">
    <property type="entry name" value="WD40_repeat_dom_sf"/>
</dbReference>
<dbReference type="SUPFAM" id="SSF50978">
    <property type="entry name" value="WD40 repeat-like"/>
    <property type="match status" value="1"/>
</dbReference>
<dbReference type="InterPro" id="IPR001680">
    <property type="entry name" value="WD40_rpt"/>
</dbReference>
<protein>
    <recommendedName>
        <fullName evidence="10">Anaphase-promoting complex subunit 4 WD40 domain-containing protein</fullName>
    </recommendedName>
</protein>
<comment type="similarity">
    <text evidence="1">Belongs to the WD repeat ESC family.</text>
</comment>
<dbReference type="InterPro" id="IPR015943">
    <property type="entry name" value="WD40/YVTN_repeat-like_dom_sf"/>
</dbReference>
<feature type="repeat" description="WD" evidence="6">
    <location>
        <begin position="119"/>
        <end position="154"/>
    </location>
</feature>
<dbReference type="EMBL" id="JASUXU010000010">
    <property type="protein sequence ID" value="KAK0324384.1"/>
    <property type="molecule type" value="Genomic_DNA"/>
</dbReference>